<name>A0AAD5QD90_PYTIN</name>
<dbReference type="GO" id="GO:0000978">
    <property type="term" value="F:RNA polymerase II cis-regulatory region sequence-specific DNA binding"/>
    <property type="evidence" value="ECO:0007669"/>
    <property type="project" value="TreeGrafter"/>
</dbReference>
<reference evidence="8" key="1">
    <citation type="submission" date="2021-12" db="EMBL/GenBank/DDBJ databases">
        <title>Prjna785345.</title>
        <authorList>
            <person name="Rujirawat T."/>
            <person name="Krajaejun T."/>
        </authorList>
    </citation>
    <scope>NUCLEOTIDE SEQUENCE</scope>
    <source>
        <strain evidence="8">Pi057C3</strain>
    </source>
</reference>
<dbReference type="PROSITE" id="PS50157">
    <property type="entry name" value="ZINC_FINGER_C2H2_2"/>
    <property type="match status" value="4"/>
</dbReference>
<keyword evidence="9" id="KW-1185">Reference proteome</keyword>
<dbReference type="PANTHER" id="PTHR23235">
    <property type="entry name" value="KRUEPPEL-LIKE TRANSCRIPTION FACTOR"/>
    <property type="match status" value="1"/>
</dbReference>
<dbReference type="AlphaFoldDB" id="A0AAD5QD90"/>
<evidence type="ECO:0000256" key="4">
    <source>
        <dbReference type="ARBA" id="ARBA00022833"/>
    </source>
</evidence>
<evidence type="ECO:0000313" key="8">
    <source>
        <dbReference type="EMBL" id="KAJ0410243.1"/>
    </source>
</evidence>
<dbReference type="EMBL" id="JAKCXM010000001">
    <property type="protein sequence ID" value="KAJ0410243.1"/>
    <property type="molecule type" value="Genomic_DNA"/>
</dbReference>
<dbReference type="Pfam" id="PF00096">
    <property type="entry name" value="zf-C2H2"/>
    <property type="match status" value="3"/>
</dbReference>
<dbReference type="InterPro" id="IPR036236">
    <property type="entry name" value="Znf_C2H2_sf"/>
</dbReference>
<keyword evidence="4" id="KW-0862">Zinc</keyword>
<dbReference type="FunFam" id="3.30.160.60:FF:000690">
    <property type="entry name" value="Zinc finger protein 354C"/>
    <property type="match status" value="1"/>
</dbReference>
<feature type="domain" description="C2H2-type" evidence="7">
    <location>
        <begin position="109"/>
        <end position="138"/>
    </location>
</feature>
<feature type="domain" description="C2H2-type" evidence="7">
    <location>
        <begin position="169"/>
        <end position="199"/>
    </location>
</feature>
<feature type="compositionally biased region" description="Low complexity" evidence="6">
    <location>
        <begin position="199"/>
        <end position="210"/>
    </location>
</feature>
<feature type="domain" description="C2H2-type" evidence="7">
    <location>
        <begin position="79"/>
        <end position="108"/>
    </location>
</feature>
<dbReference type="Proteomes" id="UP001209570">
    <property type="component" value="Unassembled WGS sequence"/>
</dbReference>
<feature type="region of interest" description="Disordered" evidence="6">
    <location>
        <begin position="41"/>
        <end position="83"/>
    </location>
</feature>
<evidence type="ECO:0000259" key="7">
    <source>
        <dbReference type="PROSITE" id="PS50157"/>
    </source>
</evidence>
<feature type="domain" description="C2H2-type" evidence="7">
    <location>
        <begin position="139"/>
        <end position="168"/>
    </location>
</feature>
<dbReference type="FunFam" id="3.30.160.60:FF:000446">
    <property type="entry name" value="Zinc finger protein"/>
    <property type="match status" value="1"/>
</dbReference>
<dbReference type="InterPro" id="IPR013087">
    <property type="entry name" value="Znf_C2H2_type"/>
</dbReference>
<proteinExistence type="predicted"/>
<dbReference type="SUPFAM" id="SSF57667">
    <property type="entry name" value="beta-beta-alpha zinc fingers"/>
    <property type="match status" value="2"/>
</dbReference>
<dbReference type="PANTHER" id="PTHR23235:SF120">
    <property type="entry name" value="KRUPPEL-LIKE FACTOR 15"/>
    <property type="match status" value="1"/>
</dbReference>
<protein>
    <recommendedName>
        <fullName evidence="7">C2H2-type domain-containing protein</fullName>
    </recommendedName>
</protein>
<keyword evidence="1" id="KW-0479">Metal-binding</keyword>
<feature type="compositionally biased region" description="Polar residues" evidence="6">
    <location>
        <begin position="220"/>
        <end position="229"/>
    </location>
</feature>
<keyword evidence="3 5" id="KW-0863">Zinc-finger</keyword>
<gene>
    <name evidence="8" type="ORF">P43SY_002575</name>
</gene>
<dbReference type="Gene3D" id="3.30.160.60">
    <property type="entry name" value="Classic Zinc Finger"/>
    <property type="match status" value="4"/>
</dbReference>
<dbReference type="PROSITE" id="PS00028">
    <property type="entry name" value="ZINC_FINGER_C2H2_1"/>
    <property type="match status" value="4"/>
</dbReference>
<dbReference type="SMART" id="SM00355">
    <property type="entry name" value="ZnF_C2H2"/>
    <property type="match status" value="4"/>
</dbReference>
<evidence type="ECO:0000256" key="1">
    <source>
        <dbReference type="ARBA" id="ARBA00022723"/>
    </source>
</evidence>
<dbReference type="GO" id="GO:0008270">
    <property type="term" value="F:zinc ion binding"/>
    <property type="evidence" value="ECO:0007669"/>
    <property type="project" value="UniProtKB-KW"/>
</dbReference>
<feature type="region of interest" description="Disordered" evidence="6">
    <location>
        <begin position="1"/>
        <end position="22"/>
    </location>
</feature>
<organism evidence="8 9">
    <name type="scientific">Pythium insidiosum</name>
    <name type="common">Pythiosis disease agent</name>
    <dbReference type="NCBI Taxonomy" id="114742"/>
    <lineage>
        <taxon>Eukaryota</taxon>
        <taxon>Sar</taxon>
        <taxon>Stramenopiles</taxon>
        <taxon>Oomycota</taxon>
        <taxon>Peronosporomycetes</taxon>
        <taxon>Pythiales</taxon>
        <taxon>Pythiaceae</taxon>
        <taxon>Pythium</taxon>
    </lineage>
</organism>
<evidence type="ECO:0000313" key="9">
    <source>
        <dbReference type="Proteomes" id="UP001209570"/>
    </source>
</evidence>
<feature type="compositionally biased region" description="Polar residues" evidence="6">
    <location>
        <begin position="41"/>
        <end position="69"/>
    </location>
</feature>
<feature type="compositionally biased region" description="Basic residues" evidence="6">
    <location>
        <begin position="256"/>
        <end position="291"/>
    </location>
</feature>
<evidence type="ECO:0000256" key="6">
    <source>
        <dbReference type="SAM" id="MobiDB-lite"/>
    </source>
</evidence>
<feature type="region of interest" description="Disordered" evidence="6">
    <location>
        <begin position="255"/>
        <end position="337"/>
    </location>
</feature>
<keyword evidence="2" id="KW-0677">Repeat</keyword>
<comment type="caution">
    <text evidence="8">The sequence shown here is derived from an EMBL/GenBank/DDBJ whole genome shotgun (WGS) entry which is preliminary data.</text>
</comment>
<sequence>MMSLLHQSTSSSSADHSSGDEHHAVDAAPVAPVRVGTTPFPSTVISPAAPTTPTVTKSAMQSQAATGRSPSMKETDRPFQCQEPGCGRRFNRKFTLSEHMKTHTGEKPYTCPVPTCGKRFSTSGNLARHKRLHSSIKPFECTIDGCKRSFPNELKLQQHLKIHMGGKTHMCKEPGCGKSFSTAGNLTRHMKNHHHGHHSSMSGPSMMRSHIFPGTAYPRDSQSPVSVSNPIPGEHSIQSLFPSATHVPLTSYASINHHHNPTQHHHHQHHQPHSHLSHHQHQSYHHPHHNYHAPASSQPSMANLVYNFHNGSTHHDASGSHHPVPSAGSFPHDSFHPPMYEDIPPVHGFHAGEGAAPSLFDDVIRFQLGHARMM</sequence>
<feature type="region of interest" description="Disordered" evidence="6">
    <location>
        <begin position="190"/>
        <end position="238"/>
    </location>
</feature>
<evidence type="ECO:0000256" key="5">
    <source>
        <dbReference type="PROSITE-ProRule" id="PRU00042"/>
    </source>
</evidence>
<dbReference type="GO" id="GO:0000981">
    <property type="term" value="F:DNA-binding transcription factor activity, RNA polymerase II-specific"/>
    <property type="evidence" value="ECO:0007669"/>
    <property type="project" value="TreeGrafter"/>
</dbReference>
<evidence type="ECO:0000256" key="3">
    <source>
        <dbReference type="ARBA" id="ARBA00022771"/>
    </source>
</evidence>
<accession>A0AAD5QD90</accession>
<dbReference type="FunFam" id="3.30.160.60:FF:000125">
    <property type="entry name" value="Putative zinc finger protein 143"/>
    <property type="match status" value="1"/>
</dbReference>
<evidence type="ECO:0000256" key="2">
    <source>
        <dbReference type="ARBA" id="ARBA00022737"/>
    </source>
</evidence>
<feature type="compositionally biased region" description="Low complexity" evidence="6">
    <location>
        <begin position="1"/>
        <end position="16"/>
    </location>
</feature>